<comment type="caution">
    <text evidence="1">The sequence shown here is derived from an EMBL/GenBank/DDBJ whole genome shotgun (WGS) entry which is preliminary data.</text>
</comment>
<dbReference type="OMA" id="GMFNIAS"/>
<dbReference type="OrthoDB" id="411886at2759"/>
<accession>A0A1Q9CHG3</accession>
<reference evidence="1 2" key="1">
    <citation type="submission" date="2016-02" db="EMBL/GenBank/DDBJ databases">
        <title>Genome analysis of coral dinoflagellate symbionts highlights evolutionary adaptations to a symbiotic lifestyle.</title>
        <authorList>
            <person name="Aranda M."/>
            <person name="Li Y."/>
            <person name="Liew Y.J."/>
            <person name="Baumgarten S."/>
            <person name="Simakov O."/>
            <person name="Wilson M."/>
            <person name="Piel J."/>
            <person name="Ashoor H."/>
            <person name="Bougouffa S."/>
            <person name="Bajic V.B."/>
            <person name="Ryu T."/>
            <person name="Ravasi T."/>
            <person name="Bayer T."/>
            <person name="Micklem G."/>
            <person name="Kim H."/>
            <person name="Bhak J."/>
            <person name="Lajeunesse T.C."/>
            <person name="Voolstra C.R."/>
        </authorList>
    </citation>
    <scope>NUCLEOTIDE SEQUENCE [LARGE SCALE GENOMIC DNA]</scope>
    <source>
        <strain evidence="1 2">CCMP2467</strain>
    </source>
</reference>
<evidence type="ECO:0000313" key="2">
    <source>
        <dbReference type="Proteomes" id="UP000186817"/>
    </source>
</evidence>
<organism evidence="1 2">
    <name type="scientific">Symbiodinium microadriaticum</name>
    <name type="common">Dinoflagellate</name>
    <name type="synonym">Zooxanthella microadriatica</name>
    <dbReference type="NCBI Taxonomy" id="2951"/>
    <lineage>
        <taxon>Eukaryota</taxon>
        <taxon>Sar</taxon>
        <taxon>Alveolata</taxon>
        <taxon>Dinophyceae</taxon>
        <taxon>Suessiales</taxon>
        <taxon>Symbiodiniaceae</taxon>
        <taxon>Symbiodinium</taxon>
    </lineage>
</organism>
<dbReference type="EMBL" id="LSRX01001200">
    <property type="protein sequence ID" value="OLP82360.1"/>
    <property type="molecule type" value="Genomic_DNA"/>
</dbReference>
<gene>
    <name evidence="1" type="ORF">AK812_SmicGene36987</name>
</gene>
<dbReference type="Proteomes" id="UP000186817">
    <property type="component" value="Unassembled WGS sequence"/>
</dbReference>
<protein>
    <submittedName>
        <fullName evidence="1">Uncharacterized protein</fullName>
    </submittedName>
</protein>
<evidence type="ECO:0000313" key="1">
    <source>
        <dbReference type="EMBL" id="OLP82360.1"/>
    </source>
</evidence>
<name>A0A1Q9CHG3_SYMMI</name>
<dbReference type="AlphaFoldDB" id="A0A1Q9CHG3"/>
<sequence>MSAEDVTLDDLKSAVLPMICRKLAQPAMLNLPIGIVSPVTLPLQDISSGDNPTVNLFDIISEYTEEIDFSTLERAFVEVQLFIIPRRPGVHDIVKHFMCNSKCKPAIFQKGAYSLSQVYRWRSTNSKIGNKIIQYVLENLGGRKIKLQDLVSHTTPKNTMGKIEDKDDEEIDRGFDYIQNEGPRSTSDMAQLQWMTKARKNPKSPVYQWPQSLVEKALRNLATDGALSKKELDWPIPLTEKYYHGGS</sequence>
<keyword evidence="2" id="KW-1185">Reference proteome</keyword>
<proteinExistence type="predicted"/>